<dbReference type="InterPro" id="IPR001173">
    <property type="entry name" value="Glyco_trans_2-like"/>
</dbReference>
<dbReference type="Pfam" id="PF00535">
    <property type="entry name" value="Glycos_transf_2"/>
    <property type="match status" value="1"/>
</dbReference>
<dbReference type="CDD" id="cd00761">
    <property type="entry name" value="Glyco_tranf_GTA_type"/>
    <property type="match status" value="1"/>
</dbReference>
<organism evidence="4 5">
    <name type="scientific">Hoylesella saccharolytica F0055</name>
    <dbReference type="NCBI Taxonomy" id="1127699"/>
    <lineage>
        <taxon>Bacteria</taxon>
        <taxon>Pseudomonadati</taxon>
        <taxon>Bacteroidota</taxon>
        <taxon>Bacteroidia</taxon>
        <taxon>Bacteroidales</taxon>
        <taxon>Prevotellaceae</taxon>
        <taxon>Hoylesella</taxon>
    </lineage>
</organism>
<protein>
    <submittedName>
        <fullName evidence="4">Glycosyltransferase, group 2 family protein</fullName>
    </submittedName>
</protein>
<keyword evidence="1" id="KW-0328">Glycosyltransferase</keyword>
<feature type="domain" description="Glycosyltransferase 2-like" evidence="3">
    <location>
        <begin position="6"/>
        <end position="122"/>
    </location>
</feature>
<dbReference type="Proteomes" id="UP000010433">
    <property type="component" value="Unassembled WGS sequence"/>
</dbReference>
<dbReference type="GO" id="GO:0016758">
    <property type="term" value="F:hexosyltransferase activity"/>
    <property type="evidence" value="ECO:0007669"/>
    <property type="project" value="UniProtKB-ARBA"/>
</dbReference>
<keyword evidence="5" id="KW-1185">Reference proteome</keyword>
<dbReference type="HOGENOM" id="CLU_025996_25_1_10"/>
<keyword evidence="2 4" id="KW-0808">Transferase</keyword>
<dbReference type="AlphaFoldDB" id="L1N4S3"/>
<dbReference type="RefSeq" id="WP_009163270.1">
    <property type="nucleotide sequence ID" value="NZ_KB291009.1"/>
</dbReference>
<evidence type="ECO:0000313" key="4">
    <source>
        <dbReference type="EMBL" id="EKX98503.1"/>
    </source>
</evidence>
<dbReference type="STRING" id="1127699.HMPREF9151_01965"/>
<evidence type="ECO:0000259" key="3">
    <source>
        <dbReference type="Pfam" id="PF00535"/>
    </source>
</evidence>
<sequence>MSKVAVLVAVYNAAPFLEECLNSLLQQTLQDIQIICVDDASTDNSLDLLHRYAEQDDRIEVIALETNGGIAHARNEALKHVASDYICMLDADDWFSADALMQAYNIFLQHPHTDSVLFQFVKVFPNRMCPFETLSFEVLSGIIACELSLTWQIHGIYMVRASIHRQYPYDETCRYYSDENTARIHYWASREVRSCGGIYYYRQHAVSSTNKISVRRFDRLRAAESLRAFLCGQESTQYLVCYYENIYWLTVIDLYQFYFRHRSSLSTSDQLYAVAEIKRAWKAVQPRLLKSRNRLKFGYMPLCFSWFLFRFQEEIYFFLRWLIDRFSGSKL</sequence>
<gene>
    <name evidence="4" type="ORF">HMPREF9151_01965</name>
</gene>
<dbReference type="SUPFAM" id="SSF53448">
    <property type="entry name" value="Nucleotide-diphospho-sugar transferases"/>
    <property type="match status" value="1"/>
</dbReference>
<dbReference type="EMBL" id="AMEP01000112">
    <property type="protein sequence ID" value="EKX98503.1"/>
    <property type="molecule type" value="Genomic_DNA"/>
</dbReference>
<reference evidence="4 5" key="1">
    <citation type="submission" date="2012-05" db="EMBL/GenBank/DDBJ databases">
        <authorList>
            <person name="Weinstock G."/>
            <person name="Sodergren E."/>
            <person name="Lobos E.A."/>
            <person name="Fulton L."/>
            <person name="Fulton R."/>
            <person name="Courtney L."/>
            <person name="Fronick C."/>
            <person name="O'Laughlin M."/>
            <person name="Godfrey J."/>
            <person name="Wilson R.M."/>
            <person name="Miner T."/>
            <person name="Farmer C."/>
            <person name="Delehaunty K."/>
            <person name="Cordes M."/>
            <person name="Minx P."/>
            <person name="Tomlinson C."/>
            <person name="Chen J."/>
            <person name="Wollam A."/>
            <person name="Pepin K.H."/>
            <person name="Bhonagiri V."/>
            <person name="Zhang X."/>
            <person name="Suruliraj S."/>
            <person name="Warren W."/>
            <person name="Mitreva M."/>
            <person name="Mardis E.R."/>
            <person name="Wilson R.K."/>
        </authorList>
    </citation>
    <scope>NUCLEOTIDE SEQUENCE [LARGE SCALE GENOMIC DNA]</scope>
    <source>
        <strain evidence="4 5">F0055</strain>
    </source>
</reference>
<dbReference type="InterPro" id="IPR029044">
    <property type="entry name" value="Nucleotide-diphossugar_trans"/>
</dbReference>
<proteinExistence type="predicted"/>
<comment type="caution">
    <text evidence="4">The sequence shown here is derived from an EMBL/GenBank/DDBJ whole genome shotgun (WGS) entry which is preliminary data.</text>
</comment>
<accession>L1N4S3</accession>
<dbReference type="PANTHER" id="PTHR22916">
    <property type="entry name" value="GLYCOSYLTRANSFERASE"/>
    <property type="match status" value="1"/>
</dbReference>
<dbReference type="OrthoDB" id="1114838at2"/>
<dbReference type="PATRIC" id="fig|1127699.3.peg.1802"/>
<dbReference type="Gene3D" id="3.90.550.10">
    <property type="entry name" value="Spore Coat Polysaccharide Biosynthesis Protein SpsA, Chain A"/>
    <property type="match status" value="1"/>
</dbReference>
<evidence type="ECO:0000256" key="2">
    <source>
        <dbReference type="ARBA" id="ARBA00022679"/>
    </source>
</evidence>
<name>L1N4S3_9BACT</name>
<evidence type="ECO:0000313" key="5">
    <source>
        <dbReference type="Proteomes" id="UP000010433"/>
    </source>
</evidence>
<dbReference type="PANTHER" id="PTHR22916:SF51">
    <property type="entry name" value="GLYCOSYLTRANSFERASE EPSH-RELATED"/>
    <property type="match status" value="1"/>
</dbReference>
<evidence type="ECO:0000256" key="1">
    <source>
        <dbReference type="ARBA" id="ARBA00022676"/>
    </source>
</evidence>